<name>A0A1U7J354_9CYAN</name>
<feature type="domain" description="Guanylate cyclase" evidence="1">
    <location>
        <begin position="1"/>
        <end position="30"/>
    </location>
</feature>
<dbReference type="STRING" id="549789.NIES30_15875"/>
<dbReference type="GO" id="GO:0035556">
    <property type="term" value="P:intracellular signal transduction"/>
    <property type="evidence" value="ECO:0007669"/>
    <property type="project" value="InterPro"/>
</dbReference>
<dbReference type="Pfam" id="PF00211">
    <property type="entry name" value="Guanylate_cyc"/>
    <property type="match status" value="1"/>
</dbReference>
<reference evidence="2 3" key="1">
    <citation type="submission" date="2016-11" db="EMBL/GenBank/DDBJ databases">
        <title>Draft Genome Sequences of Nine Cyanobacterial Strains from Diverse Habitats.</title>
        <authorList>
            <person name="Zhu T."/>
            <person name="Hou S."/>
            <person name="Lu X."/>
            <person name="Hess W.R."/>
        </authorList>
    </citation>
    <scope>NUCLEOTIDE SEQUENCE [LARGE SCALE GENOMIC DNA]</scope>
    <source>
        <strain evidence="2 3">NIES-30</strain>
    </source>
</reference>
<dbReference type="Gene3D" id="3.30.70.1230">
    <property type="entry name" value="Nucleotide cyclase"/>
    <property type="match status" value="1"/>
</dbReference>
<proteinExistence type="predicted"/>
<dbReference type="Proteomes" id="UP000185557">
    <property type="component" value="Unassembled WGS sequence"/>
</dbReference>
<dbReference type="EMBL" id="MRCG01000012">
    <property type="protein sequence ID" value="OKH46683.1"/>
    <property type="molecule type" value="Genomic_DNA"/>
</dbReference>
<evidence type="ECO:0000313" key="2">
    <source>
        <dbReference type="EMBL" id="OKH46683.1"/>
    </source>
</evidence>
<keyword evidence="3" id="KW-1185">Reference proteome</keyword>
<dbReference type="AlphaFoldDB" id="A0A1U7J354"/>
<dbReference type="SUPFAM" id="SSF55073">
    <property type="entry name" value="Nucleotide cyclase"/>
    <property type="match status" value="1"/>
</dbReference>
<dbReference type="GO" id="GO:0004016">
    <property type="term" value="F:adenylate cyclase activity"/>
    <property type="evidence" value="ECO:0007669"/>
    <property type="project" value="UniProtKB-ARBA"/>
</dbReference>
<dbReference type="GO" id="GO:0009190">
    <property type="term" value="P:cyclic nucleotide biosynthetic process"/>
    <property type="evidence" value="ECO:0007669"/>
    <property type="project" value="InterPro"/>
</dbReference>
<dbReference type="InterPro" id="IPR029787">
    <property type="entry name" value="Nucleotide_cyclase"/>
</dbReference>
<gene>
    <name evidence="2" type="ORF">NIES30_15875</name>
</gene>
<accession>A0A1U7J354</accession>
<sequence length="30" mass="3310">MGQSFRLRIGINTDPVVAGVIGTKKFIYDL</sequence>
<dbReference type="InterPro" id="IPR001054">
    <property type="entry name" value="A/G_cyclase"/>
</dbReference>
<comment type="caution">
    <text evidence="2">The sequence shown here is derived from an EMBL/GenBank/DDBJ whole genome shotgun (WGS) entry which is preliminary data.</text>
</comment>
<dbReference type="PROSITE" id="PS50125">
    <property type="entry name" value="GUANYLATE_CYCLASE_2"/>
    <property type="match status" value="1"/>
</dbReference>
<protein>
    <recommendedName>
        <fullName evidence="1">Guanylate cyclase domain-containing protein</fullName>
    </recommendedName>
</protein>
<evidence type="ECO:0000259" key="1">
    <source>
        <dbReference type="PROSITE" id="PS50125"/>
    </source>
</evidence>
<evidence type="ECO:0000313" key="3">
    <source>
        <dbReference type="Proteomes" id="UP000185557"/>
    </source>
</evidence>
<organism evidence="2 3">
    <name type="scientific">Phormidium tenue NIES-30</name>
    <dbReference type="NCBI Taxonomy" id="549789"/>
    <lineage>
        <taxon>Bacteria</taxon>
        <taxon>Bacillati</taxon>
        <taxon>Cyanobacteriota</taxon>
        <taxon>Cyanophyceae</taxon>
        <taxon>Oscillatoriophycideae</taxon>
        <taxon>Oscillatoriales</taxon>
        <taxon>Oscillatoriaceae</taxon>
        <taxon>Phormidium</taxon>
    </lineage>
</organism>